<dbReference type="AlphaFoldDB" id="A0A3N5AEC5"/>
<evidence type="ECO:0000313" key="2">
    <source>
        <dbReference type="Proteomes" id="UP000282654"/>
    </source>
</evidence>
<keyword evidence="1" id="KW-0282">Flagellum</keyword>
<accession>A0A3N5AEC5</accession>
<dbReference type="NCBIfam" id="TIGR02530">
    <property type="entry name" value="flg_new"/>
    <property type="match status" value="1"/>
</dbReference>
<evidence type="ECO:0000313" key="1">
    <source>
        <dbReference type="EMBL" id="RPF42923.1"/>
    </source>
</evidence>
<keyword evidence="2" id="KW-1185">Reference proteome</keyword>
<protein>
    <submittedName>
        <fullName evidence="1">Flagellar operon protein</fullName>
    </submittedName>
</protein>
<dbReference type="InterPro" id="IPR013367">
    <property type="entry name" value="Flagellar_put"/>
</dbReference>
<keyword evidence="1" id="KW-0969">Cilium</keyword>
<comment type="caution">
    <text evidence="1">The sequence shown here is derived from an EMBL/GenBank/DDBJ whole genome shotgun (WGS) entry which is preliminary data.</text>
</comment>
<dbReference type="OrthoDB" id="165650at2"/>
<dbReference type="RefSeq" id="WP_123931644.1">
    <property type="nucleotide sequence ID" value="NZ_RKRE01000003.1"/>
</dbReference>
<organism evidence="1 2">
    <name type="scientific">Thermodesulfitimonas autotrophica</name>
    <dbReference type="NCBI Taxonomy" id="1894989"/>
    <lineage>
        <taxon>Bacteria</taxon>
        <taxon>Bacillati</taxon>
        <taxon>Bacillota</taxon>
        <taxon>Clostridia</taxon>
        <taxon>Thermoanaerobacterales</taxon>
        <taxon>Thermoanaerobacteraceae</taxon>
        <taxon>Thermodesulfitimonas</taxon>
    </lineage>
</organism>
<dbReference type="Proteomes" id="UP000282654">
    <property type="component" value="Unassembled WGS sequence"/>
</dbReference>
<dbReference type="EMBL" id="RKRE01000003">
    <property type="protein sequence ID" value="RPF42923.1"/>
    <property type="molecule type" value="Genomic_DNA"/>
</dbReference>
<keyword evidence="1" id="KW-0966">Cell projection</keyword>
<dbReference type="Pfam" id="PF12611">
    <property type="entry name" value="Flagellar_put"/>
    <property type="match status" value="1"/>
</dbReference>
<gene>
    <name evidence="1" type="ORF">EDD75_2038</name>
</gene>
<name>A0A3N5AEC5_9THEO</name>
<proteinExistence type="predicted"/>
<sequence length="120" mass="12757">MVSRIENQSAVTSGQVAGARGPAGKFQAVLAEKLAQPAGLRLSAHAERRLRERNINLTTDDLVRLGRAMEAAAAKGTRDVLLLYGDLSLIASTTNRTVVTAVTREEGQVFTNIDGAVIVK</sequence>
<reference evidence="1 2" key="1">
    <citation type="submission" date="2018-11" db="EMBL/GenBank/DDBJ databases">
        <title>Genomic Encyclopedia of Type Strains, Phase IV (KMG-IV): sequencing the most valuable type-strain genomes for metagenomic binning, comparative biology and taxonomic classification.</title>
        <authorList>
            <person name="Goeker M."/>
        </authorList>
    </citation>
    <scope>NUCLEOTIDE SEQUENCE [LARGE SCALE GENOMIC DNA]</scope>
    <source>
        <strain evidence="1 2">DSM 102936</strain>
    </source>
</reference>